<keyword evidence="5" id="KW-1185">Reference proteome</keyword>
<proteinExistence type="inferred from homology"/>
<dbReference type="PANTHER" id="PTHR42951">
    <property type="entry name" value="METALLO-BETA-LACTAMASE DOMAIN-CONTAINING"/>
    <property type="match status" value="1"/>
</dbReference>
<comment type="caution">
    <text evidence="4">The sequence shown here is derived from an EMBL/GenBank/DDBJ whole genome shotgun (WGS) entry which is preliminary data.</text>
</comment>
<dbReference type="CDD" id="cd16282">
    <property type="entry name" value="metallo-hydrolase-like_MBL-fold"/>
    <property type="match status" value="1"/>
</dbReference>
<dbReference type="InterPro" id="IPR036866">
    <property type="entry name" value="RibonucZ/Hydroxyglut_hydro"/>
</dbReference>
<organism evidence="4 5">
    <name type="scientific">Aquariibacter albus</name>
    <dbReference type="NCBI Taxonomy" id="2759899"/>
    <lineage>
        <taxon>Bacteria</taxon>
        <taxon>Pseudomonadati</taxon>
        <taxon>Pseudomonadota</taxon>
        <taxon>Betaproteobacteria</taxon>
        <taxon>Burkholderiales</taxon>
        <taxon>Sphaerotilaceae</taxon>
        <taxon>Aquariibacter</taxon>
    </lineage>
</organism>
<feature type="chain" id="PRO_5032710244" evidence="2">
    <location>
        <begin position="30"/>
        <end position="332"/>
    </location>
</feature>
<dbReference type="SMART" id="SM00849">
    <property type="entry name" value="Lactamase_B"/>
    <property type="match status" value="1"/>
</dbReference>
<comment type="similarity">
    <text evidence="1">Belongs to the metallo-beta-lactamase superfamily. Class-B beta-lactamase family.</text>
</comment>
<dbReference type="InterPro" id="IPR050855">
    <property type="entry name" value="NDM-1-like"/>
</dbReference>
<dbReference type="PANTHER" id="PTHR42951:SF4">
    <property type="entry name" value="ACYL-COENZYME A THIOESTERASE MBLAC2"/>
    <property type="match status" value="1"/>
</dbReference>
<dbReference type="Gene3D" id="3.60.15.10">
    <property type="entry name" value="Ribonuclease Z/Hydroxyacylglutathione hydrolase-like"/>
    <property type="match status" value="1"/>
</dbReference>
<keyword evidence="4" id="KW-0378">Hydrolase</keyword>
<evidence type="ECO:0000256" key="2">
    <source>
        <dbReference type="SAM" id="SignalP"/>
    </source>
</evidence>
<reference evidence="4 5" key="1">
    <citation type="submission" date="2020-08" db="EMBL/GenBank/DDBJ databases">
        <title>Aquariorum lacteus gen. nov., sp. nov., a new member of the family Comamonadaceae, isolated from freshwater aquarium.</title>
        <authorList>
            <person name="Chun S.-J."/>
        </authorList>
    </citation>
    <scope>NUCLEOTIDE SEQUENCE [LARGE SCALE GENOMIC DNA]</scope>
    <source>
        <strain evidence="4 5">SJAQ100</strain>
    </source>
</reference>
<gene>
    <name evidence="4" type="ORF">H4F90_04310</name>
</gene>
<dbReference type="InterPro" id="IPR030811">
    <property type="entry name" value="SoxH-rel_PQQ_1"/>
</dbReference>
<evidence type="ECO:0000259" key="3">
    <source>
        <dbReference type="SMART" id="SM00849"/>
    </source>
</evidence>
<evidence type="ECO:0000313" key="5">
    <source>
        <dbReference type="Proteomes" id="UP000586093"/>
    </source>
</evidence>
<sequence length="332" mass="35498">MKRLTPLHAALAGAMLATALGAALPQALAAPPTVNLAKLDYGLQARALAPGVYVVEGANADFSPANGCNIINTGFLVTGEGVVVINTGTSRLYGEQLRALIARTTAEPVREVIHLNLHPDYFLGNQAFADVPRRATAATQAGMKAEYTAYEDNLYRLCGDWMKGTATAEVLPNAPLEPGVRRIGQREIEIRLLDGHTASDAVLIDRASGVVFAGGLVFANRIPTTPHAQIGPWLKSLDALASLKASQWVPSHGPVHAGNLGEAGGLAQTQRYLKWLDGQLRGAARSGLDMNELLRSPVPAEFKGWAAFQTEWVRNVVHLYPRYEQAELGGAR</sequence>
<dbReference type="SUPFAM" id="SSF56281">
    <property type="entry name" value="Metallo-hydrolase/oxidoreductase"/>
    <property type="match status" value="1"/>
</dbReference>
<dbReference type="Pfam" id="PF00753">
    <property type="entry name" value="Lactamase_B"/>
    <property type="match status" value="1"/>
</dbReference>
<dbReference type="EMBL" id="JACIVI010000001">
    <property type="protein sequence ID" value="MBB1161200.1"/>
    <property type="molecule type" value="Genomic_DNA"/>
</dbReference>
<accession>A0A839HP39</accession>
<feature type="signal peptide" evidence="2">
    <location>
        <begin position="1"/>
        <end position="29"/>
    </location>
</feature>
<feature type="domain" description="Metallo-beta-lactamase" evidence="3">
    <location>
        <begin position="71"/>
        <end position="252"/>
    </location>
</feature>
<dbReference type="AlphaFoldDB" id="A0A839HP39"/>
<dbReference type="NCBIfam" id="TIGR04558">
    <property type="entry name" value="SoxH_rel_PQQ_1"/>
    <property type="match status" value="1"/>
</dbReference>
<evidence type="ECO:0000313" key="4">
    <source>
        <dbReference type="EMBL" id="MBB1161200.1"/>
    </source>
</evidence>
<name>A0A839HP39_9BURK</name>
<dbReference type="RefSeq" id="WP_182661796.1">
    <property type="nucleotide sequence ID" value="NZ_JACIVI010000001.1"/>
</dbReference>
<protein>
    <submittedName>
        <fullName evidence="4">Quinoprotein relay system zinc metallohydrolase 1</fullName>
    </submittedName>
</protein>
<evidence type="ECO:0000256" key="1">
    <source>
        <dbReference type="ARBA" id="ARBA00005250"/>
    </source>
</evidence>
<dbReference type="InterPro" id="IPR001279">
    <property type="entry name" value="Metallo-B-lactamas"/>
</dbReference>
<dbReference type="Proteomes" id="UP000586093">
    <property type="component" value="Unassembled WGS sequence"/>
</dbReference>
<keyword evidence="2" id="KW-0732">Signal</keyword>
<dbReference type="GO" id="GO:0017001">
    <property type="term" value="P:antibiotic catabolic process"/>
    <property type="evidence" value="ECO:0007669"/>
    <property type="project" value="UniProtKB-ARBA"/>
</dbReference>
<dbReference type="GO" id="GO:0016787">
    <property type="term" value="F:hydrolase activity"/>
    <property type="evidence" value="ECO:0007669"/>
    <property type="project" value="UniProtKB-KW"/>
</dbReference>